<comment type="subcellular location">
    <subcellularLocation>
        <location evidence="1">Cell membrane</location>
        <topology evidence="1">Multi-pass membrane protein</topology>
    </subcellularLocation>
</comment>
<keyword evidence="2" id="KW-0813">Transport</keyword>
<dbReference type="Pfam" id="PF00005">
    <property type="entry name" value="ABC_tran"/>
    <property type="match status" value="1"/>
</dbReference>
<evidence type="ECO:0000313" key="13">
    <source>
        <dbReference type="Proteomes" id="UP000192359"/>
    </source>
</evidence>
<sequence length="583" mass="63170">MTLWKYSKPIRGRWVAGLLVSLAAAVIAISIPQVLGWIVDAMLTDSPTTGTVWAGGGLVFALGIVQAALFFLRRQLVLEPASTVENTMRIDLFDRLLRFPVSFHDRWPSGQLLTRAMGDLSTIRRWTAFGLIQVITVAVQVTLGTLYMFNGAWQLGLLFLAALPITFFCIWRFVTRFRALTRAAQEKTGDMATTVEESVQGLRVLKALGRGPHALRGFTSEAAELRDLEMERGRAMGAVRMQTALMSGATLCAALIWGLNLVSLGQLTVGALTSFFATATLLFTQVERSGMLLSMYLAASVSLDRHRQVMVGPAGEDVSLTRAPAVRRDDAAPLTFRQVHFSYSLEEKPVLVNFTLDVHPGEIIALVGSTGSGKSTVLQLVQRLYEPTEGTIALGGRDIQDFSLPELRGQVAIAFEDPLLFSDSVRENVLLGVNRSRYTAEELDALVARALNVAAANYVYDLPEGLDTVIGEEGMSLSGGQRQRLSLARAIAAEPAVLLLDDPLSALDVDTEEQVLAQLKSELTATTTLLTAHRPSTVALADRVALIADGGVVAVGRHSDLLTHPAYRDLMSAATSLPGRQEK</sequence>
<dbReference type="Gene3D" id="1.20.1560.10">
    <property type="entry name" value="ABC transporter type 1, transmembrane domain"/>
    <property type="match status" value="1"/>
</dbReference>
<evidence type="ECO:0000256" key="2">
    <source>
        <dbReference type="ARBA" id="ARBA00022448"/>
    </source>
</evidence>
<comment type="caution">
    <text evidence="12">The sequence shown here is derived from an EMBL/GenBank/DDBJ whole genome shotgun (WGS) entry which is preliminary data.</text>
</comment>
<dbReference type="PROSITE" id="PS50893">
    <property type="entry name" value="ABC_TRANSPORTER_2"/>
    <property type="match status" value="1"/>
</dbReference>
<dbReference type="GO" id="GO:0005886">
    <property type="term" value="C:plasma membrane"/>
    <property type="evidence" value="ECO:0007669"/>
    <property type="project" value="UniProtKB-SubCell"/>
</dbReference>
<name>A0A1Y1RNM2_9MICC</name>
<evidence type="ECO:0008006" key="14">
    <source>
        <dbReference type="Google" id="ProtNLM"/>
    </source>
</evidence>
<evidence type="ECO:0000256" key="3">
    <source>
        <dbReference type="ARBA" id="ARBA00022475"/>
    </source>
</evidence>
<dbReference type="InterPro" id="IPR003439">
    <property type="entry name" value="ABC_transporter-like_ATP-bd"/>
</dbReference>
<reference evidence="12 13" key="1">
    <citation type="submission" date="2016-05" db="EMBL/GenBank/DDBJ databases">
        <title>Draft genome sequence of a porcine commensal Rothia nasimurium.</title>
        <authorList>
            <person name="Gaiser R.A."/>
            <person name="Van Baarlen P."/>
            <person name="Wells J.M."/>
        </authorList>
    </citation>
    <scope>NUCLEOTIDE SEQUENCE [LARGE SCALE GENOMIC DNA]</scope>
    <source>
        <strain evidence="12 13">PT-32</strain>
    </source>
</reference>
<dbReference type="Gene3D" id="3.40.50.300">
    <property type="entry name" value="P-loop containing nucleotide triphosphate hydrolases"/>
    <property type="match status" value="1"/>
</dbReference>
<feature type="domain" description="ABC transporter" evidence="10">
    <location>
        <begin position="334"/>
        <end position="574"/>
    </location>
</feature>
<gene>
    <name evidence="12" type="ORF">A7979_03615</name>
</gene>
<organism evidence="12 13">
    <name type="scientific">Rothia nasimurium</name>
    <dbReference type="NCBI Taxonomy" id="85336"/>
    <lineage>
        <taxon>Bacteria</taxon>
        <taxon>Bacillati</taxon>
        <taxon>Actinomycetota</taxon>
        <taxon>Actinomycetes</taxon>
        <taxon>Micrococcales</taxon>
        <taxon>Micrococcaceae</taxon>
        <taxon>Rothia</taxon>
    </lineage>
</organism>
<dbReference type="InterPro" id="IPR039421">
    <property type="entry name" value="Type_1_exporter"/>
</dbReference>
<dbReference type="InterPro" id="IPR017871">
    <property type="entry name" value="ABC_transporter-like_CS"/>
</dbReference>
<keyword evidence="6" id="KW-0067">ATP-binding</keyword>
<accession>A0A1Y1RNM2</accession>
<dbReference type="PANTHER" id="PTHR43394:SF1">
    <property type="entry name" value="ATP-BINDING CASSETTE SUB-FAMILY B MEMBER 10, MITOCHONDRIAL"/>
    <property type="match status" value="1"/>
</dbReference>
<proteinExistence type="predicted"/>
<dbReference type="InterPro" id="IPR003593">
    <property type="entry name" value="AAA+_ATPase"/>
</dbReference>
<dbReference type="GO" id="GO:0005524">
    <property type="term" value="F:ATP binding"/>
    <property type="evidence" value="ECO:0007669"/>
    <property type="project" value="UniProtKB-KW"/>
</dbReference>
<evidence type="ECO:0000313" key="12">
    <source>
        <dbReference type="EMBL" id="ORC16422.1"/>
    </source>
</evidence>
<dbReference type="GO" id="GO:0015421">
    <property type="term" value="F:ABC-type oligopeptide transporter activity"/>
    <property type="evidence" value="ECO:0007669"/>
    <property type="project" value="TreeGrafter"/>
</dbReference>
<dbReference type="SUPFAM" id="SSF52540">
    <property type="entry name" value="P-loop containing nucleoside triphosphate hydrolases"/>
    <property type="match status" value="1"/>
</dbReference>
<dbReference type="EMBL" id="LXWF01000040">
    <property type="protein sequence ID" value="ORC16422.1"/>
    <property type="molecule type" value="Genomic_DNA"/>
</dbReference>
<dbReference type="PROSITE" id="PS50929">
    <property type="entry name" value="ABC_TM1F"/>
    <property type="match status" value="1"/>
</dbReference>
<dbReference type="InterPro" id="IPR036640">
    <property type="entry name" value="ABC1_TM_sf"/>
</dbReference>
<dbReference type="Proteomes" id="UP000192359">
    <property type="component" value="Unassembled WGS sequence"/>
</dbReference>
<evidence type="ECO:0000256" key="7">
    <source>
        <dbReference type="ARBA" id="ARBA00022989"/>
    </source>
</evidence>
<keyword evidence="4 9" id="KW-0812">Transmembrane</keyword>
<dbReference type="SMART" id="SM00382">
    <property type="entry name" value="AAA"/>
    <property type="match status" value="1"/>
</dbReference>
<feature type="transmembrane region" description="Helical" evidence="9">
    <location>
        <begin position="155"/>
        <end position="174"/>
    </location>
</feature>
<keyword evidence="5" id="KW-0547">Nucleotide-binding</keyword>
<evidence type="ECO:0000256" key="6">
    <source>
        <dbReference type="ARBA" id="ARBA00022840"/>
    </source>
</evidence>
<dbReference type="CDD" id="cd18543">
    <property type="entry name" value="ABC_6TM_Rv0194_D1_like"/>
    <property type="match status" value="1"/>
</dbReference>
<evidence type="ECO:0000256" key="5">
    <source>
        <dbReference type="ARBA" id="ARBA00022741"/>
    </source>
</evidence>
<evidence type="ECO:0000256" key="1">
    <source>
        <dbReference type="ARBA" id="ARBA00004651"/>
    </source>
</evidence>
<dbReference type="FunFam" id="3.40.50.300:FF:000854">
    <property type="entry name" value="Multidrug ABC transporter ATP-binding protein"/>
    <property type="match status" value="1"/>
</dbReference>
<feature type="transmembrane region" description="Helical" evidence="9">
    <location>
        <begin position="238"/>
        <end position="258"/>
    </location>
</feature>
<evidence type="ECO:0000256" key="9">
    <source>
        <dbReference type="SAM" id="Phobius"/>
    </source>
</evidence>
<evidence type="ECO:0000259" key="10">
    <source>
        <dbReference type="PROSITE" id="PS50893"/>
    </source>
</evidence>
<dbReference type="GO" id="GO:0016887">
    <property type="term" value="F:ATP hydrolysis activity"/>
    <property type="evidence" value="ECO:0007669"/>
    <property type="project" value="InterPro"/>
</dbReference>
<feature type="transmembrane region" description="Helical" evidence="9">
    <location>
        <begin position="52"/>
        <end position="72"/>
    </location>
</feature>
<dbReference type="AlphaFoldDB" id="A0A1Y1RNM2"/>
<dbReference type="InterPro" id="IPR027417">
    <property type="entry name" value="P-loop_NTPase"/>
</dbReference>
<dbReference type="Pfam" id="PF00664">
    <property type="entry name" value="ABC_membrane"/>
    <property type="match status" value="1"/>
</dbReference>
<keyword evidence="13" id="KW-1185">Reference proteome</keyword>
<evidence type="ECO:0000256" key="4">
    <source>
        <dbReference type="ARBA" id="ARBA00022692"/>
    </source>
</evidence>
<protein>
    <recommendedName>
        <fullName evidence="14">ABC transporter ATP-binding protein</fullName>
    </recommendedName>
</protein>
<feature type="domain" description="ABC transmembrane type-1" evidence="11">
    <location>
        <begin position="15"/>
        <end position="298"/>
    </location>
</feature>
<dbReference type="PANTHER" id="PTHR43394">
    <property type="entry name" value="ATP-DEPENDENT PERMEASE MDL1, MITOCHONDRIAL"/>
    <property type="match status" value="1"/>
</dbReference>
<evidence type="ECO:0000259" key="11">
    <source>
        <dbReference type="PROSITE" id="PS50929"/>
    </source>
</evidence>
<keyword evidence="3" id="KW-1003">Cell membrane</keyword>
<dbReference type="SUPFAM" id="SSF90123">
    <property type="entry name" value="ABC transporter transmembrane region"/>
    <property type="match status" value="1"/>
</dbReference>
<keyword evidence="8 9" id="KW-0472">Membrane</keyword>
<keyword evidence="7 9" id="KW-1133">Transmembrane helix</keyword>
<dbReference type="PROSITE" id="PS00211">
    <property type="entry name" value="ABC_TRANSPORTER_1"/>
    <property type="match status" value="1"/>
</dbReference>
<feature type="transmembrane region" description="Helical" evidence="9">
    <location>
        <begin position="126"/>
        <end position="149"/>
    </location>
</feature>
<dbReference type="InterPro" id="IPR011527">
    <property type="entry name" value="ABC1_TM_dom"/>
</dbReference>
<evidence type="ECO:0000256" key="8">
    <source>
        <dbReference type="ARBA" id="ARBA00023136"/>
    </source>
</evidence>